<evidence type="ECO:0008006" key="5">
    <source>
        <dbReference type="Google" id="ProtNLM"/>
    </source>
</evidence>
<sequence>MNKMRVAIVHDYLNQMGGAERVVAVLHRLFPDAPIYTTIADRNRLAPELRGADIRTTWMQNIPGILRRFKHFFWLYPLAVRSIDLRGYDLIISSSSAYAKGVMSDKDAVHVCYCHTPMRFAWDFGTYVEGLQIPKSIKKMVEAMVIPLRHWDVVTSSRVDHFVANSSVVQQRIRTYYDRSSSVIFPPVNVSRFSVSATSAEQDYYLIVSRLVSYKRLDLAVEACTRLGKRLVVIGDGPDGGRLQSLAGPTVEFKGRLADAEVVRYMKDCHAFLFPGLEDFGITPLEVNACGRPVVAYRGGGALDTIIPGLNGCYFEQPTVESLIDALNRFDKLNWDSVEIRRHAERFGEARFCRELLAFIESKMNRRAANLPLAAVSEN</sequence>
<organism evidence="3 4">
    <name type="scientific">Paenibacillus solanacearum</name>
    <dbReference type="NCBI Taxonomy" id="2048548"/>
    <lineage>
        <taxon>Bacteria</taxon>
        <taxon>Bacillati</taxon>
        <taxon>Bacillota</taxon>
        <taxon>Bacilli</taxon>
        <taxon>Bacillales</taxon>
        <taxon>Paenibacillaceae</taxon>
        <taxon>Paenibacillus</taxon>
    </lineage>
</organism>
<dbReference type="PANTHER" id="PTHR45947:SF3">
    <property type="entry name" value="SULFOQUINOVOSYL TRANSFERASE SQD2"/>
    <property type="match status" value="1"/>
</dbReference>
<gene>
    <name evidence="3" type="ORF">PAESOLCIP111_01563</name>
</gene>
<dbReference type="InterPro" id="IPR001296">
    <property type="entry name" value="Glyco_trans_1"/>
</dbReference>
<dbReference type="AlphaFoldDB" id="A0A916JXF1"/>
<dbReference type="PANTHER" id="PTHR45947">
    <property type="entry name" value="SULFOQUINOVOSYL TRANSFERASE SQD2"/>
    <property type="match status" value="1"/>
</dbReference>
<dbReference type="InterPro" id="IPR028098">
    <property type="entry name" value="Glyco_trans_4-like_N"/>
</dbReference>
<proteinExistence type="predicted"/>
<evidence type="ECO:0000313" key="3">
    <source>
        <dbReference type="EMBL" id="CAG7613122.1"/>
    </source>
</evidence>
<accession>A0A916JXF1</accession>
<dbReference type="EMBL" id="CAJVAS010000005">
    <property type="protein sequence ID" value="CAG7613122.1"/>
    <property type="molecule type" value="Genomic_DNA"/>
</dbReference>
<dbReference type="RefSeq" id="WP_246627342.1">
    <property type="nucleotide sequence ID" value="NZ_CAJVAS010000005.1"/>
</dbReference>
<dbReference type="GO" id="GO:0016757">
    <property type="term" value="F:glycosyltransferase activity"/>
    <property type="evidence" value="ECO:0007669"/>
    <property type="project" value="InterPro"/>
</dbReference>
<dbReference type="Pfam" id="PF00534">
    <property type="entry name" value="Glycos_transf_1"/>
    <property type="match status" value="1"/>
</dbReference>
<dbReference type="InterPro" id="IPR050194">
    <property type="entry name" value="Glycosyltransferase_grp1"/>
</dbReference>
<protein>
    <recommendedName>
        <fullName evidence="5">Glycosyltransferase family 4 protein</fullName>
    </recommendedName>
</protein>
<dbReference type="Pfam" id="PF13439">
    <property type="entry name" value="Glyco_transf_4"/>
    <property type="match status" value="1"/>
</dbReference>
<evidence type="ECO:0000313" key="4">
    <source>
        <dbReference type="Proteomes" id="UP000693672"/>
    </source>
</evidence>
<keyword evidence="4" id="KW-1185">Reference proteome</keyword>
<dbReference type="Proteomes" id="UP000693672">
    <property type="component" value="Unassembled WGS sequence"/>
</dbReference>
<evidence type="ECO:0000259" key="1">
    <source>
        <dbReference type="Pfam" id="PF00534"/>
    </source>
</evidence>
<comment type="caution">
    <text evidence="3">The sequence shown here is derived from an EMBL/GenBank/DDBJ whole genome shotgun (WGS) entry which is preliminary data.</text>
</comment>
<evidence type="ECO:0000259" key="2">
    <source>
        <dbReference type="Pfam" id="PF13439"/>
    </source>
</evidence>
<feature type="domain" description="Glycosyltransferase subfamily 4-like N-terminal" evidence="2">
    <location>
        <begin position="16"/>
        <end position="192"/>
    </location>
</feature>
<name>A0A916JXF1_9BACL</name>
<feature type="domain" description="Glycosyl transferase family 1" evidence="1">
    <location>
        <begin position="199"/>
        <end position="334"/>
    </location>
</feature>
<reference evidence="3" key="1">
    <citation type="submission" date="2021-06" db="EMBL/GenBank/DDBJ databases">
        <authorList>
            <person name="Criscuolo A."/>
        </authorList>
    </citation>
    <scope>NUCLEOTIDE SEQUENCE</scope>
    <source>
        <strain evidence="3">CIP111600</strain>
    </source>
</reference>